<organism evidence="2 3">
    <name type="scientific">Paramagnetospirillum kuznetsovii</name>
    <dbReference type="NCBI Taxonomy" id="2053833"/>
    <lineage>
        <taxon>Bacteria</taxon>
        <taxon>Pseudomonadati</taxon>
        <taxon>Pseudomonadota</taxon>
        <taxon>Alphaproteobacteria</taxon>
        <taxon>Rhodospirillales</taxon>
        <taxon>Magnetospirillaceae</taxon>
        <taxon>Paramagnetospirillum</taxon>
    </lineage>
</organism>
<reference evidence="2 3" key="1">
    <citation type="submission" date="2017-11" db="EMBL/GenBank/DDBJ databases">
        <title>Draft genome sequence of magnetotactic bacterium Magnetospirillum kuznetsovii LBB-42.</title>
        <authorList>
            <person name="Grouzdev D.S."/>
            <person name="Rysina M.S."/>
            <person name="Baslerov R.V."/>
            <person name="Koziaeva V."/>
        </authorList>
    </citation>
    <scope>NUCLEOTIDE SEQUENCE [LARGE SCALE GENOMIC DNA]</scope>
    <source>
        <strain evidence="2 3">LBB-42</strain>
    </source>
</reference>
<feature type="domain" description="RapA2 cadherin-like" evidence="1">
    <location>
        <begin position="191"/>
        <end position="259"/>
    </location>
</feature>
<dbReference type="RefSeq" id="WP_205119537.1">
    <property type="nucleotide sequence ID" value="NZ_PGTO01000060.1"/>
</dbReference>
<name>A0A364NSV0_9PROT</name>
<feature type="domain" description="RapA2 cadherin-like" evidence="1">
    <location>
        <begin position="92"/>
        <end position="162"/>
    </location>
</feature>
<comment type="caution">
    <text evidence="2">The sequence shown here is derived from an EMBL/GenBank/DDBJ whole genome shotgun (WGS) entry which is preliminary data.</text>
</comment>
<dbReference type="Proteomes" id="UP000251075">
    <property type="component" value="Unassembled WGS sequence"/>
</dbReference>
<evidence type="ECO:0000259" key="1">
    <source>
        <dbReference type="Pfam" id="PF17803"/>
    </source>
</evidence>
<dbReference type="EMBL" id="PGTO01000060">
    <property type="protein sequence ID" value="RAU19967.1"/>
    <property type="molecule type" value="Genomic_DNA"/>
</dbReference>
<gene>
    <name evidence="2" type="ORF">CU669_20925</name>
</gene>
<dbReference type="Gene3D" id="2.60.40.10">
    <property type="entry name" value="Immunoglobulins"/>
    <property type="match status" value="1"/>
</dbReference>
<evidence type="ECO:0000313" key="2">
    <source>
        <dbReference type="EMBL" id="RAU19967.1"/>
    </source>
</evidence>
<evidence type="ECO:0000313" key="3">
    <source>
        <dbReference type="Proteomes" id="UP000251075"/>
    </source>
</evidence>
<proteinExistence type="predicted"/>
<dbReference type="AlphaFoldDB" id="A0A364NSV0"/>
<dbReference type="InterPro" id="IPR040853">
    <property type="entry name" value="RapA2_cadherin-like"/>
</dbReference>
<dbReference type="NCBIfam" id="TIGR01965">
    <property type="entry name" value="VCBS_repeat"/>
    <property type="match status" value="3"/>
</dbReference>
<dbReference type="InterPro" id="IPR013783">
    <property type="entry name" value="Ig-like_fold"/>
</dbReference>
<dbReference type="Pfam" id="PF17803">
    <property type="entry name" value="Cadherin_4"/>
    <property type="match status" value="2"/>
</dbReference>
<feature type="non-terminal residue" evidence="2">
    <location>
        <position position="1"/>
    </location>
</feature>
<keyword evidence="3" id="KW-1185">Reference proteome</keyword>
<accession>A0A364NSV0</accession>
<sequence length="315" mass="30930">AVTENGTLSSTGTIAFNDVDLIDSHTVSVASAEGNLGGLTASVSEKAGAANGSVSWSYSVDDAAVQYLAAGETKTETFTVTLDDGNGGTVDQTVSVVITGTNDAAVLGSATISLTEADTALSTSGTLTISDIDHGEAHFVAQNGTAGQYGSFSVDADGAWSYQAGAHNELAANQVVSDSFTVAAADGTTTSVTVTLTGTNDAAVLSSATAALTETNAALSASGQLTISDVDSAATFVAQSGTAGQYGSFSVDANGAWSYQAGAHNELAANQVVSDSFTVAAADGTTTSVTVTLTGTNDAAVLSSATAALTETNAA</sequence>
<feature type="non-terminal residue" evidence="2">
    <location>
        <position position="315"/>
    </location>
</feature>
<dbReference type="InterPro" id="IPR010221">
    <property type="entry name" value="VCBS_dom"/>
</dbReference>
<protein>
    <submittedName>
        <fullName evidence="2">Type I secretion protein</fullName>
    </submittedName>
</protein>